<protein>
    <submittedName>
        <fullName evidence="2">Uncharacterized protein</fullName>
    </submittedName>
</protein>
<feature type="transmembrane region" description="Helical" evidence="1">
    <location>
        <begin position="102"/>
        <end position="120"/>
    </location>
</feature>
<keyword evidence="1" id="KW-1133">Transmembrane helix</keyword>
<dbReference type="EMBL" id="LBSA01000021">
    <property type="protein sequence ID" value="KKQ08608.1"/>
    <property type="molecule type" value="Genomic_DNA"/>
</dbReference>
<comment type="caution">
    <text evidence="2">The sequence shown here is derived from an EMBL/GenBank/DDBJ whole genome shotgun (WGS) entry which is preliminary data.</text>
</comment>
<evidence type="ECO:0000313" key="3">
    <source>
        <dbReference type="Proteomes" id="UP000034492"/>
    </source>
</evidence>
<evidence type="ECO:0000313" key="2">
    <source>
        <dbReference type="EMBL" id="KKQ08608.1"/>
    </source>
</evidence>
<dbReference type="Proteomes" id="UP000034492">
    <property type="component" value="Unassembled WGS sequence"/>
</dbReference>
<keyword evidence="1" id="KW-0812">Transmembrane</keyword>
<reference evidence="2 3" key="1">
    <citation type="journal article" date="2015" name="Nature">
        <title>rRNA introns, odd ribosomes, and small enigmatic genomes across a large radiation of phyla.</title>
        <authorList>
            <person name="Brown C.T."/>
            <person name="Hug L.A."/>
            <person name="Thomas B.C."/>
            <person name="Sharon I."/>
            <person name="Castelle C.J."/>
            <person name="Singh A."/>
            <person name="Wilkins M.J."/>
            <person name="Williams K.H."/>
            <person name="Banfield J.F."/>
        </authorList>
    </citation>
    <scope>NUCLEOTIDE SEQUENCE [LARGE SCALE GENOMIC DNA]</scope>
</reference>
<sequence>MGKLIALIYFYVISAVSLGLLIFASFSWANLILNLTQYDQYPLKYGIANCEYGSANTRLGPYPVLEEGKTSASMSAEEKEVAKRACLEQVEAERKQNKLEDIKNSVTATLVGIVLFLIHFPTAKKMSKEK</sequence>
<gene>
    <name evidence="2" type="ORF">US19_C0021G0024</name>
</gene>
<keyword evidence="1" id="KW-0472">Membrane</keyword>
<organism evidence="2 3">
    <name type="scientific">Candidatus Daviesbacteria bacterium GW2011_GWB1_36_5</name>
    <dbReference type="NCBI Taxonomy" id="1618426"/>
    <lineage>
        <taxon>Bacteria</taxon>
        <taxon>Candidatus Daviesiibacteriota</taxon>
    </lineage>
</organism>
<dbReference type="AlphaFoldDB" id="A0A0G0ENR2"/>
<feature type="transmembrane region" description="Helical" evidence="1">
    <location>
        <begin position="7"/>
        <end position="29"/>
    </location>
</feature>
<proteinExistence type="predicted"/>
<accession>A0A0G0ENR2</accession>
<evidence type="ECO:0000256" key="1">
    <source>
        <dbReference type="SAM" id="Phobius"/>
    </source>
</evidence>
<name>A0A0G0ENR2_9BACT</name>